<sequence>MALKVCSYHRYLHLLSVDSNSGEIGSIRSRRRCYGGDIRNTQRLCPFSSYISRLGMLQRFGLVGKSCKERYNPHATHIMDPLPELY</sequence>
<accession>A0ACB9GU08</accession>
<evidence type="ECO:0000313" key="1">
    <source>
        <dbReference type="EMBL" id="KAI3786934.1"/>
    </source>
</evidence>
<reference evidence="1 2" key="2">
    <citation type="journal article" date="2022" name="Mol. Ecol. Resour.">
        <title>The genomes of chicory, endive, great burdock and yacon provide insights into Asteraceae paleo-polyploidization history and plant inulin production.</title>
        <authorList>
            <person name="Fan W."/>
            <person name="Wang S."/>
            <person name="Wang H."/>
            <person name="Wang A."/>
            <person name="Jiang F."/>
            <person name="Liu H."/>
            <person name="Zhao H."/>
            <person name="Xu D."/>
            <person name="Zhang Y."/>
        </authorList>
    </citation>
    <scope>NUCLEOTIDE SEQUENCE [LARGE SCALE GENOMIC DNA]</scope>
    <source>
        <strain evidence="2">cv. Yunnan</strain>
        <tissue evidence="1">Leaves</tissue>
    </source>
</reference>
<organism evidence="1 2">
    <name type="scientific">Smallanthus sonchifolius</name>
    <dbReference type="NCBI Taxonomy" id="185202"/>
    <lineage>
        <taxon>Eukaryota</taxon>
        <taxon>Viridiplantae</taxon>
        <taxon>Streptophyta</taxon>
        <taxon>Embryophyta</taxon>
        <taxon>Tracheophyta</taxon>
        <taxon>Spermatophyta</taxon>
        <taxon>Magnoliopsida</taxon>
        <taxon>eudicotyledons</taxon>
        <taxon>Gunneridae</taxon>
        <taxon>Pentapetalae</taxon>
        <taxon>asterids</taxon>
        <taxon>campanulids</taxon>
        <taxon>Asterales</taxon>
        <taxon>Asteraceae</taxon>
        <taxon>Asteroideae</taxon>
        <taxon>Heliantheae alliance</taxon>
        <taxon>Millerieae</taxon>
        <taxon>Smallanthus</taxon>
    </lineage>
</organism>
<evidence type="ECO:0000313" key="2">
    <source>
        <dbReference type="Proteomes" id="UP001056120"/>
    </source>
</evidence>
<reference evidence="2" key="1">
    <citation type="journal article" date="2022" name="Mol. Ecol. Resour.">
        <title>The genomes of chicory, endive, great burdock and yacon provide insights into Asteraceae palaeo-polyploidization history and plant inulin production.</title>
        <authorList>
            <person name="Fan W."/>
            <person name="Wang S."/>
            <person name="Wang H."/>
            <person name="Wang A."/>
            <person name="Jiang F."/>
            <person name="Liu H."/>
            <person name="Zhao H."/>
            <person name="Xu D."/>
            <person name="Zhang Y."/>
        </authorList>
    </citation>
    <scope>NUCLEOTIDE SEQUENCE [LARGE SCALE GENOMIC DNA]</scope>
    <source>
        <strain evidence="2">cv. Yunnan</strain>
    </source>
</reference>
<name>A0ACB9GU08_9ASTR</name>
<protein>
    <submittedName>
        <fullName evidence="1">Uncharacterized protein</fullName>
    </submittedName>
</protein>
<proteinExistence type="predicted"/>
<dbReference type="EMBL" id="CM042030">
    <property type="protein sequence ID" value="KAI3786934.1"/>
    <property type="molecule type" value="Genomic_DNA"/>
</dbReference>
<keyword evidence="2" id="KW-1185">Reference proteome</keyword>
<comment type="caution">
    <text evidence="1">The sequence shown here is derived from an EMBL/GenBank/DDBJ whole genome shotgun (WGS) entry which is preliminary data.</text>
</comment>
<gene>
    <name evidence="1" type="ORF">L1987_41023</name>
</gene>
<dbReference type="Proteomes" id="UP001056120">
    <property type="component" value="Linkage Group LG13"/>
</dbReference>